<dbReference type="GO" id="GO:0003917">
    <property type="term" value="F:DNA topoisomerase type I (single strand cut, ATP-independent) activity"/>
    <property type="evidence" value="ECO:0007669"/>
    <property type="project" value="UniProtKB-UniRule"/>
</dbReference>
<feature type="domain" description="Toprim" evidence="9">
    <location>
        <begin position="3"/>
        <end position="113"/>
    </location>
</feature>
<dbReference type="NCBIfam" id="TIGR01051">
    <property type="entry name" value="topA_bact"/>
    <property type="match status" value="1"/>
</dbReference>
<keyword evidence="7 8" id="KW-0413">Isomerase</keyword>
<name>I7KUW7_9CLOT</name>
<dbReference type="eggNOG" id="COG0550">
    <property type="taxonomic scope" value="Bacteria"/>
</dbReference>
<dbReference type="AlphaFoldDB" id="I7KUW7"/>
<dbReference type="STRING" id="857293.CAAU_1664"/>
<comment type="catalytic activity">
    <reaction evidence="1 8">
        <text>ATP-independent breakage of single-stranded DNA, followed by passage and rejoining.</text>
        <dbReference type="EC" id="5.6.2.1"/>
    </reaction>
</comment>
<feature type="site" description="Interaction with DNA" evidence="8">
    <location>
        <position position="486"/>
    </location>
</feature>
<feature type="site" description="Interaction with DNA" evidence="8">
    <location>
        <position position="300"/>
    </location>
</feature>
<dbReference type="InterPro" id="IPR013826">
    <property type="entry name" value="Topo_IA_cen_sub3"/>
</dbReference>
<feature type="site" description="Interaction with DNA" evidence="8">
    <location>
        <position position="155"/>
    </location>
</feature>
<evidence type="ECO:0000256" key="5">
    <source>
        <dbReference type="ARBA" id="ARBA00023029"/>
    </source>
</evidence>
<dbReference type="InterPro" id="IPR013825">
    <property type="entry name" value="Topo_IA_cen_sub2"/>
</dbReference>
<keyword evidence="3" id="KW-0479">Metal-binding</keyword>
<dbReference type="Gene3D" id="3.40.50.140">
    <property type="match status" value="1"/>
</dbReference>
<comment type="subunit">
    <text evidence="8">Monomer.</text>
</comment>
<dbReference type="InterPro" id="IPR000380">
    <property type="entry name" value="Topo_IA"/>
</dbReference>
<sequence length="563" mass="64912">MSQSLVIVESPAKAKTISKFLGKNFKVKASMGHIRDLPKSQLGVDIENNYEPKYITIRGKGDLIDELKKEAKKASKVYIATDPDREGEAISWHLAYILGLDISEKCRVEFHEITKKAVVNAIKNPRDINMNLVNAQQARRILDRLVGYEISPVLWKKIKWGLSAGRVQSVAVRLICDREKEIREFVQEEHWTITATLKNGDRVLDAKLVSFGDEKLKITNKEQADEIIKRLTGKIFYVNEVKKQERRKNPFPPFTTSTLQQEAYKKLNFSTKKTMQIAQQLYEGIEIKGEGSVGLITYMRTDSVRISDEAKKTTRDFIKDNYGTEFLPSTERTYKSKGGAQDAHEAIRPTSVERTPDRIKNSLTNDQYKLYKLIWERFVASQMADAIYDTMSIEFESENYIFKSSGSILKSLGFLSVYRTDDEEEDKLLPDVKEKEEFQPVAIEPKQHFTQPPPRYTEATLVKALEENGIGRPSTYAPIITTILERKYVERDKKFLKPTELGEIVTELLKEYFSDIVDIDFTAEMENKLDEVEQGKENWIDIVDGFYKPLKEKLKLQRRKSEK</sequence>
<evidence type="ECO:0000256" key="1">
    <source>
        <dbReference type="ARBA" id="ARBA00000213"/>
    </source>
</evidence>
<dbReference type="Gene3D" id="2.70.20.10">
    <property type="entry name" value="Topoisomerase I, domain 3"/>
    <property type="match status" value="1"/>
</dbReference>
<evidence type="ECO:0000313" key="12">
    <source>
        <dbReference type="Proteomes" id="UP000007652"/>
    </source>
</evidence>
<dbReference type="GO" id="GO:0003677">
    <property type="term" value="F:DNA binding"/>
    <property type="evidence" value="ECO:0007669"/>
    <property type="project" value="UniProtKB-KW"/>
</dbReference>
<dbReference type="PANTHER" id="PTHR42785:SF1">
    <property type="entry name" value="DNA TOPOISOMERASE"/>
    <property type="match status" value="1"/>
</dbReference>
<dbReference type="InterPro" id="IPR005733">
    <property type="entry name" value="TopoI_bac-type"/>
</dbReference>
<dbReference type="HAMAP" id="MF_00952">
    <property type="entry name" value="Topoisom_1_prok"/>
    <property type="match status" value="1"/>
</dbReference>
<comment type="function">
    <text evidence="8">Releases the supercoiling and torsional tension of DNA, which is introduced during the DNA replication and transcription, by transiently cleaving and rejoining one strand of the DNA duplex. Introduces a single-strand break via transesterification at a target site in duplex DNA. The scissile phosphodiester is attacked by the catalytic tyrosine of the enzyme, resulting in the formation of a DNA-(5'-phosphotyrosyl)-enzyme intermediate and the expulsion of a 3'-OH DNA strand. The free DNA strand then undergoes passage around the unbroken strand, thus removing DNA supercoils. Finally, in the religation step, the DNA 3'-OH attacks the covalent intermediate to expel the active-site tyrosine and restore the DNA phosphodiester backbone.</text>
</comment>
<evidence type="ECO:0000256" key="4">
    <source>
        <dbReference type="ARBA" id="ARBA00022842"/>
    </source>
</evidence>
<evidence type="ECO:0000259" key="10">
    <source>
        <dbReference type="PROSITE" id="PS52039"/>
    </source>
</evidence>
<feature type="site" description="Interaction with DNA" evidence="8">
    <location>
        <position position="148"/>
    </location>
</feature>
<dbReference type="PANTHER" id="PTHR42785">
    <property type="entry name" value="DNA TOPOISOMERASE, TYPE IA, CORE"/>
    <property type="match status" value="1"/>
</dbReference>
<evidence type="ECO:0000256" key="7">
    <source>
        <dbReference type="ARBA" id="ARBA00023235"/>
    </source>
</evidence>
<reference evidence="11 12" key="1">
    <citation type="journal article" date="2011" name="J. Bacteriol.">
        <title>Draft genome sequence of Caloramator australicus strain RC3T, a thermoanaerobe from the Great Artesian Basin of Australia.</title>
        <authorList>
            <person name="Ogg C.D."/>
            <person name="Patel B.K.C."/>
        </authorList>
    </citation>
    <scope>NUCLEOTIDE SEQUENCE [LARGE SCALE GENOMIC DNA]</scope>
    <source>
        <strain evidence="11 12">RC3</strain>
    </source>
</reference>
<dbReference type="PROSITE" id="PS50880">
    <property type="entry name" value="TOPRIM"/>
    <property type="match status" value="1"/>
</dbReference>
<dbReference type="Pfam" id="PF01131">
    <property type="entry name" value="Topoisom_bac"/>
    <property type="match status" value="1"/>
</dbReference>
<dbReference type="InterPro" id="IPR023406">
    <property type="entry name" value="Topo_IA_AS"/>
</dbReference>
<comment type="similarity">
    <text evidence="2 8">Belongs to the type IA topoisomerase family.</text>
</comment>
<dbReference type="PROSITE" id="PS52039">
    <property type="entry name" value="TOPO_IA_2"/>
    <property type="match status" value="1"/>
</dbReference>
<dbReference type="InterPro" id="IPR003601">
    <property type="entry name" value="Topo_IA_2"/>
</dbReference>
<feature type="site" description="Interaction with DNA" evidence="8">
    <location>
        <position position="139"/>
    </location>
</feature>
<dbReference type="EC" id="5.6.2.1" evidence="8"/>
<evidence type="ECO:0000256" key="6">
    <source>
        <dbReference type="ARBA" id="ARBA00023125"/>
    </source>
</evidence>
<feature type="site" description="Interaction with DNA" evidence="8">
    <location>
        <position position="143"/>
    </location>
</feature>
<dbReference type="CDD" id="cd03363">
    <property type="entry name" value="TOPRIM_TopoIA_TopoI"/>
    <property type="match status" value="1"/>
</dbReference>
<keyword evidence="5 8" id="KW-0799">Topoisomerase</keyword>
<dbReference type="SMART" id="SM00436">
    <property type="entry name" value="TOP1Bc"/>
    <property type="match status" value="1"/>
</dbReference>
<dbReference type="InterPro" id="IPR006171">
    <property type="entry name" value="TOPRIM_dom"/>
</dbReference>
<gene>
    <name evidence="8" type="primary">topA</name>
    <name evidence="11" type="ORF">CAAU_1664</name>
</gene>
<dbReference type="PROSITE" id="PS00396">
    <property type="entry name" value="TOPO_IA_1"/>
    <property type="match status" value="1"/>
</dbReference>
<feature type="site" description="Interaction with DNA" evidence="8">
    <location>
        <position position="33"/>
    </location>
</feature>
<keyword evidence="4" id="KW-0460">Magnesium</keyword>
<dbReference type="GO" id="GO:0006265">
    <property type="term" value="P:DNA topological change"/>
    <property type="evidence" value="ECO:0007669"/>
    <property type="project" value="UniProtKB-UniRule"/>
</dbReference>
<keyword evidence="12" id="KW-1185">Reference proteome</keyword>
<dbReference type="InterPro" id="IPR013824">
    <property type="entry name" value="Topo_IA_cen_sub1"/>
</dbReference>
<evidence type="ECO:0000256" key="3">
    <source>
        <dbReference type="ARBA" id="ARBA00022723"/>
    </source>
</evidence>
<evidence type="ECO:0000313" key="11">
    <source>
        <dbReference type="EMBL" id="CCJ33748.1"/>
    </source>
</evidence>
<evidence type="ECO:0000256" key="2">
    <source>
        <dbReference type="ARBA" id="ARBA00009446"/>
    </source>
</evidence>
<dbReference type="Gene3D" id="1.10.460.10">
    <property type="entry name" value="Topoisomerase I, domain 2"/>
    <property type="match status" value="1"/>
</dbReference>
<dbReference type="SMART" id="SM00437">
    <property type="entry name" value="TOP1Ac"/>
    <property type="match status" value="1"/>
</dbReference>
<organism evidence="11 12">
    <name type="scientific">Caloramator australicus RC3</name>
    <dbReference type="NCBI Taxonomy" id="857293"/>
    <lineage>
        <taxon>Bacteria</taxon>
        <taxon>Bacillati</taxon>
        <taxon>Bacillota</taxon>
        <taxon>Clostridia</taxon>
        <taxon>Eubacteriales</taxon>
        <taxon>Clostridiaceae</taxon>
        <taxon>Caloramator</taxon>
    </lineage>
</organism>
<feature type="domain" description="Topo IA-type catalytic" evidence="10">
    <location>
        <begin position="129"/>
        <end position="554"/>
    </location>
</feature>
<dbReference type="EMBL" id="CAKP01000084">
    <property type="protein sequence ID" value="CCJ33748.1"/>
    <property type="molecule type" value="Genomic_DNA"/>
</dbReference>
<dbReference type="CDD" id="cd00186">
    <property type="entry name" value="TOP1Ac"/>
    <property type="match status" value="1"/>
</dbReference>
<dbReference type="InterPro" id="IPR023405">
    <property type="entry name" value="Topo_IA_core_domain"/>
</dbReference>
<dbReference type="Pfam" id="PF01751">
    <property type="entry name" value="Toprim"/>
    <property type="match status" value="1"/>
</dbReference>
<feature type="active site" description="O-(5'-phospho-DNA)-tyrosine intermediate" evidence="8">
    <location>
        <position position="298"/>
    </location>
</feature>
<comment type="caution">
    <text evidence="11">The sequence shown here is derived from an EMBL/GenBank/DDBJ whole genome shotgun (WGS) entry which is preliminary data.</text>
</comment>
<dbReference type="PRINTS" id="PR00417">
    <property type="entry name" value="PRTPISMRASEI"/>
</dbReference>
<dbReference type="SMART" id="SM00493">
    <property type="entry name" value="TOPRIM"/>
    <property type="match status" value="1"/>
</dbReference>
<evidence type="ECO:0000256" key="8">
    <source>
        <dbReference type="HAMAP-Rule" id="MF_00952"/>
    </source>
</evidence>
<dbReference type="InterPro" id="IPR034149">
    <property type="entry name" value="TOPRIM_TopoI"/>
</dbReference>
<feature type="site" description="Interaction with DNA" evidence="8">
    <location>
        <position position="140"/>
    </location>
</feature>
<dbReference type="InterPro" id="IPR013497">
    <property type="entry name" value="Topo_IA_cen"/>
</dbReference>
<dbReference type="SUPFAM" id="SSF56712">
    <property type="entry name" value="Prokaryotic type I DNA topoisomerase"/>
    <property type="match status" value="1"/>
</dbReference>
<dbReference type="InterPro" id="IPR028612">
    <property type="entry name" value="Topoisom_1_IA"/>
</dbReference>
<keyword evidence="6 8" id="KW-0238">DNA-binding</keyword>
<protein>
    <recommendedName>
        <fullName evidence="8">DNA topoisomerase 1</fullName>
        <ecNumber evidence="8">5.6.2.1</ecNumber>
    </recommendedName>
    <alternativeName>
        <fullName evidence="8">DNA topoisomerase I</fullName>
    </alternativeName>
</protein>
<feature type="region of interest" description="Interaction with DNA" evidence="8">
    <location>
        <begin position="163"/>
        <end position="168"/>
    </location>
</feature>
<dbReference type="GO" id="GO:0046872">
    <property type="term" value="F:metal ion binding"/>
    <property type="evidence" value="ECO:0007669"/>
    <property type="project" value="UniProtKB-KW"/>
</dbReference>
<evidence type="ECO:0000259" key="9">
    <source>
        <dbReference type="PROSITE" id="PS50880"/>
    </source>
</evidence>
<dbReference type="Proteomes" id="UP000007652">
    <property type="component" value="Unassembled WGS sequence"/>
</dbReference>
<dbReference type="InterPro" id="IPR003602">
    <property type="entry name" value="Topo_IA_DNA-bd_dom"/>
</dbReference>
<dbReference type="Gene3D" id="1.10.290.10">
    <property type="entry name" value="Topoisomerase I, domain 4"/>
    <property type="match status" value="1"/>
</dbReference>
<accession>I7KUW7</accession>
<proteinExistence type="inferred from homology"/>